<organism evidence="2 3">
    <name type="scientific">Kalanchoe fedtschenkoi</name>
    <name type="common">Lavender scallops</name>
    <name type="synonym">South American air plant</name>
    <dbReference type="NCBI Taxonomy" id="63787"/>
    <lineage>
        <taxon>Eukaryota</taxon>
        <taxon>Viridiplantae</taxon>
        <taxon>Streptophyta</taxon>
        <taxon>Embryophyta</taxon>
        <taxon>Tracheophyta</taxon>
        <taxon>Spermatophyta</taxon>
        <taxon>Magnoliopsida</taxon>
        <taxon>eudicotyledons</taxon>
        <taxon>Gunneridae</taxon>
        <taxon>Pentapetalae</taxon>
        <taxon>Saxifragales</taxon>
        <taxon>Crassulaceae</taxon>
        <taxon>Kalanchoe</taxon>
    </lineage>
</organism>
<reference evidence="2" key="1">
    <citation type="submission" date="2021-01" db="UniProtKB">
        <authorList>
            <consortium name="EnsemblPlants"/>
        </authorList>
    </citation>
    <scope>IDENTIFICATION</scope>
</reference>
<keyword evidence="3" id="KW-1185">Reference proteome</keyword>
<sequence>MGNCMCTCLPKPQAQEEHHNEEMHTTATTTYPRNIQQRQEVVQTERKGAMEGEIGNYKEQLGGAGKGSDGGVVRVKLVLTKEELQWLMMQLKGDGEKRLENVLEEIERGRKRVVCDGRNGSGSGWKPSLDSIMETPESLEMDAVR</sequence>
<protein>
    <submittedName>
        <fullName evidence="2">Uncharacterized protein</fullName>
    </submittedName>
</protein>
<dbReference type="AlphaFoldDB" id="A0A7N0UL20"/>
<evidence type="ECO:0000313" key="2">
    <source>
        <dbReference type="EnsemblPlants" id="Kaladp0070s0075.1.v1.1.CDS.1"/>
    </source>
</evidence>
<feature type="region of interest" description="Disordered" evidence="1">
    <location>
        <begin position="43"/>
        <end position="67"/>
    </location>
</feature>
<proteinExistence type="predicted"/>
<dbReference type="EnsemblPlants" id="Kaladp0070s0075.1.v1.1">
    <property type="protein sequence ID" value="Kaladp0070s0075.1.v1.1.CDS.1"/>
    <property type="gene ID" value="Kaladp0070s0075.v1.1"/>
</dbReference>
<dbReference type="Gramene" id="Kaladp0070s0075.1.v1.1">
    <property type="protein sequence ID" value="Kaladp0070s0075.1.v1.1.CDS.1"/>
    <property type="gene ID" value="Kaladp0070s0075.v1.1"/>
</dbReference>
<evidence type="ECO:0000256" key="1">
    <source>
        <dbReference type="SAM" id="MobiDB-lite"/>
    </source>
</evidence>
<evidence type="ECO:0000313" key="3">
    <source>
        <dbReference type="Proteomes" id="UP000594263"/>
    </source>
</evidence>
<name>A0A7N0UL20_KALFE</name>
<dbReference type="PANTHER" id="PTHR35704">
    <property type="entry name" value="OS02G0254600 PROTEIN"/>
    <property type="match status" value="1"/>
</dbReference>
<accession>A0A7N0UL20</accession>
<dbReference type="Proteomes" id="UP000594263">
    <property type="component" value="Unplaced"/>
</dbReference>
<dbReference type="PANTHER" id="PTHR35704:SF1">
    <property type="entry name" value="OS02G0254600 PROTEIN"/>
    <property type="match status" value="1"/>
</dbReference>
<feature type="region of interest" description="Disordered" evidence="1">
    <location>
        <begin position="115"/>
        <end position="145"/>
    </location>
</feature>